<evidence type="ECO:0000313" key="3">
    <source>
        <dbReference type="Proteomes" id="UP000012153"/>
    </source>
</evidence>
<dbReference type="EC" id="3.4.-.-" evidence="2"/>
<proteinExistence type="predicted"/>
<dbReference type="Proteomes" id="UP000012153">
    <property type="component" value="Unassembled WGS sequence"/>
</dbReference>
<dbReference type="Pfam" id="PF00557">
    <property type="entry name" value="Peptidase_M24"/>
    <property type="match status" value="1"/>
</dbReference>
<evidence type="ECO:0000259" key="1">
    <source>
        <dbReference type="Pfam" id="PF00557"/>
    </source>
</evidence>
<dbReference type="GO" id="GO:0016787">
    <property type="term" value="F:hydrolase activity"/>
    <property type="evidence" value="ECO:0007669"/>
    <property type="project" value="UniProtKB-KW"/>
</dbReference>
<reference evidence="2 3" key="1">
    <citation type="submission" date="2013-01" db="EMBL/GenBank/DDBJ databases">
        <authorList>
            <person name="Harkins D.M."/>
            <person name="Durkin A.S."/>
            <person name="Brinkac L.M."/>
            <person name="Haft D.H."/>
            <person name="Selengut J.D."/>
            <person name="Sanka R."/>
            <person name="DePew J."/>
            <person name="Purushe J."/>
            <person name="Matthias M.A."/>
            <person name="Vinetz J.M."/>
            <person name="Sutton G.G."/>
            <person name="Nierman W.C."/>
            <person name="Fouts D.E."/>
        </authorList>
    </citation>
    <scope>NUCLEOTIDE SEQUENCE [LARGE SCALE GENOMIC DNA]</scope>
    <source>
        <strain evidence="2 3">ZUN142</strain>
    </source>
</reference>
<organism evidence="2 3">
    <name type="scientific">Leptospira noguchii serovar Autumnalis str. ZUN142</name>
    <dbReference type="NCBI Taxonomy" id="1085540"/>
    <lineage>
        <taxon>Bacteria</taxon>
        <taxon>Pseudomonadati</taxon>
        <taxon>Spirochaetota</taxon>
        <taxon>Spirochaetia</taxon>
        <taxon>Leptospirales</taxon>
        <taxon>Leptospiraceae</taxon>
        <taxon>Leptospira</taxon>
    </lineage>
</organism>
<feature type="domain" description="Peptidase M24" evidence="1">
    <location>
        <begin position="7"/>
        <end position="178"/>
    </location>
</feature>
<dbReference type="AlphaFoldDB" id="M6UCB6"/>
<dbReference type="EMBL" id="AHOP02000008">
    <property type="protein sequence ID" value="EMO42692.1"/>
    <property type="molecule type" value="Genomic_DNA"/>
</dbReference>
<dbReference type="CDD" id="cd01066">
    <property type="entry name" value="APP_MetAP"/>
    <property type="match status" value="1"/>
</dbReference>
<dbReference type="SUPFAM" id="SSF55920">
    <property type="entry name" value="Creatinase/aminopeptidase"/>
    <property type="match status" value="1"/>
</dbReference>
<dbReference type="InterPro" id="IPR036005">
    <property type="entry name" value="Creatinase/aminopeptidase-like"/>
</dbReference>
<keyword evidence="2" id="KW-0378">Hydrolase</keyword>
<dbReference type="Gene3D" id="3.90.230.10">
    <property type="entry name" value="Creatinase/methionine aminopeptidase superfamily"/>
    <property type="match status" value="1"/>
</dbReference>
<protein>
    <submittedName>
        <fullName evidence="2">Metallopeptidase family M24</fullName>
        <ecNumber evidence="2">3.4.-.-</ecNumber>
    </submittedName>
</protein>
<accession>M6UCB6</accession>
<dbReference type="InterPro" id="IPR000994">
    <property type="entry name" value="Pept_M24"/>
</dbReference>
<sequence>MNTKLEKLIEAHVKANELFDIIESNKLVRPFISEKQLSNEIFEIAKEKLGIFKFWHKKIVRTGKNTIYPYDDNPENLIIKDDDILWIDFGPIFENFEADFGRTYVIGENQEKIALKNSVEKAWHSARDFYKNKERVTGKDLFQFVESIAIEKGYFFGNNIAGHLIDEFSHYKIHESTPENYICLDNLTDLKSPFNGFSRFWILEIHFIDKNKQFGSFFEQILI</sequence>
<gene>
    <name evidence="2" type="ORF">LEP1GSC186_0787</name>
</gene>
<evidence type="ECO:0000313" key="2">
    <source>
        <dbReference type="EMBL" id="EMO42692.1"/>
    </source>
</evidence>
<dbReference type="RefSeq" id="WP_004435658.1">
    <property type="nucleotide sequence ID" value="NZ_AHOP02000008.1"/>
</dbReference>
<comment type="caution">
    <text evidence="2">The sequence shown here is derived from an EMBL/GenBank/DDBJ whole genome shotgun (WGS) entry which is preliminary data.</text>
</comment>
<name>M6UCB6_9LEPT</name>